<protein>
    <submittedName>
        <fullName evidence="2">Uncharacterized protein</fullName>
    </submittedName>
</protein>
<keyword evidence="1" id="KW-1133">Transmembrane helix</keyword>
<dbReference type="Proteomes" id="UP001233999">
    <property type="component" value="Unassembled WGS sequence"/>
</dbReference>
<keyword evidence="1" id="KW-0812">Transmembrane</keyword>
<reference evidence="2" key="1">
    <citation type="journal article" date="2023" name="IScience">
        <title>Live-bearing cockroach genome reveals convergent evolutionary mechanisms linked to viviparity in insects and beyond.</title>
        <authorList>
            <person name="Fouks B."/>
            <person name="Harrison M.C."/>
            <person name="Mikhailova A.A."/>
            <person name="Marchal E."/>
            <person name="English S."/>
            <person name="Carruthers M."/>
            <person name="Jennings E.C."/>
            <person name="Chiamaka E.L."/>
            <person name="Frigard R.A."/>
            <person name="Pippel M."/>
            <person name="Attardo G.M."/>
            <person name="Benoit J.B."/>
            <person name="Bornberg-Bauer E."/>
            <person name="Tobe S.S."/>
        </authorList>
    </citation>
    <scope>NUCLEOTIDE SEQUENCE</scope>
    <source>
        <strain evidence="2">Stay&amp;Tobe</strain>
    </source>
</reference>
<evidence type="ECO:0000313" key="3">
    <source>
        <dbReference type="Proteomes" id="UP001233999"/>
    </source>
</evidence>
<proteinExistence type="predicted"/>
<dbReference type="AlphaFoldDB" id="A0AAD8EIF7"/>
<evidence type="ECO:0000256" key="1">
    <source>
        <dbReference type="SAM" id="Phobius"/>
    </source>
</evidence>
<gene>
    <name evidence="2" type="ORF">L9F63_002340</name>
</gene>
<feature type="non-terminal residue" evidence="2">
    <location>
        <position position="138"/>
    </location>
</feature>
<name>A0AAD8EIF7_DIPPU</name>
<feature type="transmembrane region" description="Helical" evidence="1">
    <location>
        <begin position="22"/>
        <end position="40"/>
    </location>
</feature>
<reference evidence="2" key="2">
    <citation type="submission" date="2023-05" db="EMBL/GenBank/DDBJ databases">
        <authorList>
            <person name="Fouks B."/>
        </authorList>
    </citation>
    <scope>NUCLEOTIDE SEQUENCE</scope>
    <source>
        <strain evidence="2">Stay&amp;Tobe</strain>
        <tissue evidence="2">Testes</tissue>
    </source>
</reference>
<comment type="caution">
    <text evidence="2">The sequence shown here is derived from an EMBL/GenBank/DDBJ whole genome shotgun (WGS) entry which is preliminary data.</text>
</comment>
<dbReference type="EMBL" id="JASPKZ010003886">
    <property type="protein sequence ID" value="KAJ9591119.1"/>
    <property type="molecule type" value="Genomic_DNA"/>
</dbReference>
<keyword evidence="3" id="KW-1185">Reference proteome</keyword>
<keyword evidence="1" id="KW-0472">Membrane</keyword>
<sequence length="138" mass="16368">NFLNVYSNYNPKLLFIKYYTQFSLRTLFLAIGDGYLFFVLQPKVYLFLYIPNPSRPYISERKRCLCCLYRTISMYRPKFVFEMSLHSTMTSRTRKLRVPQAPPLSHRALNYLAWSSNVLFTSRFILAILLINQVEKGT</sequence>
<organism evidence="2 3">
    <name type="scientific">Diploptera punctata</name>
    <name type="common">Pacific beetle cockroach</name>
    <dbReference type="NCBI Taxonomy" id="6984"/>
    <lineage>
        <taxon>Eukaryota</taxon>
        <taxon>Metazoa</taxon>
        <taxon>Ecdysozoa</taxon>
        <taxon>Arthropoda</taxon>
        <taxon>Hexapoda</taxon>
        <taxon>Insecta</taxon>
        <taxon>Pterygota</taxon>
        <taxon>Neoptera</taxon>
        <taxon>Polyneoptera</taxon>
        <taxon>Dictyoptera</taxon>
        <taxon>Blattodea</taxon>
        <taxon>Blaberoidea</taxon>
        <taxon>Blaberidae</taxon>
        <taxon>Diplopterinae</taxon>
        <taxon>Diploptera</taxon>
    </lineage>
</organism>
<accession>A0AAD8EIF7</accession>
<evidence type="ECO:0000313" key="2">
    <source>
        <dbReference type="EMBL" id="KAJ9591119.1"/>
    </source>
</evidence>
<feature type="non-terminal residue" evidence="2">
    <location>
        <position position="1"/>
    </location>
</feature>